<dbReference type="Proteomes" id="UP000504606">
    <property type="component" value="Unplaced"/>
</dbReference>
<dbReference type="GeneID" id="113211812"/>
<dbReference type="Gene3D" id="3.30.110.10">
    <property type="entry name" value="Translation initiation factor 3 (IF-3), C-terminal domain"/>
    <property type="match status" value="1"/>
</dbReference>
<name>A0A6J1T390_FRAOC</name>
<dbReference type="RefSeq" id="XP_026286085.1">
    <property type="nucleotide sequence ID" value="XM_026430300.2"/>
</dbReference>
<dbReference type="AlphaFoldDB" id="A0A6J1T390"/>
<evidence type="ECO:0000313" key="1">
    <source>
        <dbReference type="Proteomes" id="UP000504606"/>
    </source>
</evidence>
<dbReference type="GO" id="GO:0006413">
    <property type="term" value="P:translational initiation"/>
    <property type="evidence" value="ECO:0007669"/>
    <property type="project" value="InterPro"/>
</dbReference>
<dbReference type="OrthoDB" id="21573at2759"/>
<sequence>MLTLVNRCANRFLAIHSAQRSVVFLSSESDAVPSKKKKKPPEIRINLIENTSLNVISLEGAKKLAAKKGVQLVPVDNPAHWMHSGNRTPYEFLTPSNKVSKKQDDFKAQGFKGLKTTIFSSTIQENDIATKIKQLSKWIRNGYVIEVAYDVSEKSNDIRAKVENTITDVAKLPGNIKRQSSSLLRIQYVPEKTLNEKENSPVTRDN</sequence>
<evidence type="ECO:0000313" key="2">
    <source>
        <dbReference type="RefSeq" id="XP_026286085.1"/>
    </source>
</evidence>
<accession>A0A6J1T390</accession>
<proteinExistence type="predicted"/>
<dbReference type="KEGG" id="foc:113211812"/>
<gene>
    <name evidence="2" type="primary">LOC113211812</name>
</gene>
<organism evidence="1 2">
    <name type="scientific">Frankliniella occidentalis</name>
    <name type="common">Western flower thrips</name>
    <name type="synonym">Euthrips occidentalis</name>
    <dbReference type="NCBI Taxonomy" id="133901"/>
    <lineage>
        <taxon>Eukaryota</taxon>
        <taxon>Metazoa</taxon>
        <taxon>Ecdysozoa</taxon>
        <taxon>Arthropoda</taxon>
        <taxon>Hexapoda</taxon>
        <taxon>Insecta</taxon>
        <taxon>Pterygota</taxon>
        <taxon>Neoptera</taxon>
        <taxon>Paraneoptera</taxon>
        <taxon>Thysanoptera</taxon>
        <taxon>Terebrantia</taxon>
        <taxon>Thripoidea</taxon>
        <taxon>Thripidae</taxon>
        <taxon>Frankliniella</taxon>
    </lineage>
</organism>
<keyword evidence="1" id="KW-1185">Reference proteome</keyword>
<dbReference type="InterPro" id="IPR036788">
    <property type="entry name" value="T_IF-3_C_sf"/>
</dbReference>
<dbReference type="SUPFAM" id="SSF55200">
    <property type="entry name" value="Translation initiation factor IF3, C-terminal domain"/>
    <property type="match status" value="1"/>
</dbReference>
<reference evidence="2" key="1">
    <citation type="submission" date="2025-08" db="UniProtKB">
        <authorList>
            <consortium name="RefSeq"/>
        </authorList>
    </citation>
    <scope>IDENTIFICATION</scope>
    <source>
        <tissue evidence="2">Whole organism</tissue>
    </source>
</reference>
<protein>
    <submittedName>
        <fullName evidence="2">Uncharacterized protein LOC113211812</fullName>
    </submittedName>
</protein>